<sequence>MIRLVTGAVLLSSLFRIVFLQEAESEAQIEERLGKITESLVSYQRCRTDSDCRANSFCYDNDNTRIGLCKCKAGYELLFRNRTDYSCLKLATWGEECEINAQCVDNLGGLATCENNTCGCQEGTYRYPYDGRCHRSVLLEDFCRTDANCMLEDGTYAFCTDGQCECNIGLRPSTDKKRCVDARNLGQNCTDDYQCSFIGNSVCREICRCAVGYVVSRNETTCLKAATYFFDSCEENAQCSEFLRDGICNSGNCTCEDGYHGFETRCVRSARIGQACSASEQCVSSTELLSVANCTVGVCQCAPGATDSSGRVDCSNNTSKLRISAFLFSFCMLVYNLFIL</sequence>
<dbReference type="EMBL" id="BT128577">
    <property type="protein sequence ID" value="AEE63534.1"/>
    <property type="molecule type" value="mRNA"/>
</dbReference>
<dbReference type="HOGENOM" id="CLU_069696_0_0_1"/>
<feature type="domain" description="EB" evidence="2">
    <location>
        <begin position="129"/>
        <end position="175"/>
    </location>
</feature>
<feature type="domain" description="EB" evidence="2">
    <location>
        <begin position="84"/>
        <end position="126"/>
    </location>
</feature>
<feature type="domain" description="EB" evidence="2">
    <location>
        <begin position="263"/>
        <end position="310"/>
    </location>
</feature>
<name>J3JZ96_DENPD</name>
<dbReference type="PANTHER" id="PTHR39069:SF9">
    <property type="entry name" value="EB DOMAIN-CONTAINING PROTEIN"/>
    <property type="match status" value="1"/>
</dbReference>
<dbReference type="OrthoDB" id="5912242at2759"/>
<protein>
    <recommendedName>
        <fullName evidence="2">EB domain-containing protein</fullName>
    </recommendedName>
</protein>
<proteinExistence type="evidence at transcript level"/>
<evidence type="ECO:0000259" key="2">
    <source>
        <dbReference type="Pfam" id="PF01683"/>
    </source>
</evidence>
<accession>J3JZ96</accession>
<reference evidence="3" key="1">
    <citation type="journal article" date="2012" name="Insect Biochem. Mol. Biol.">
        <title>Transcriptome and full-length cDNA resources for the mountain pine beetle, Dendroctonus ponderosae Hopkins, a major insect pest of pine forests.</title>
        <authorList>
            <person name="Keeling C.I."/>
            <person name="Henderson H."/>
            <person name="Li M."/>
            <person name="Yuen M."/>
            <person name="Clark E.L."/>
            <person name="Fraser J.D."/>
            <person name="Huber D.P."/>
            <person name="Liao N.Y."/>
            <person name="Roderick Docking T."/>
            <person name="Birol I."/>
            <person name="Chan S.K."/>
            <person name="Taylor G.A."/>
            <person name="Palmquist D."/>
            <person name="Jones S.J."/>
            <person name="Bohlmann J."/>
        </authorList>
    </citation>
    <scope>NUCLEOTIDE SEQUENCE</scope>
    <source>
        <tissue evidence="3">Midgut and adhering fatbody of emerged adults of both sexes after feeding on lodgepole pine for up to 64 h</tissue>
    </source>
</reference>
<feature type="signal peptide" evidence="1">
    <location>
        <begin position="1"/>
        <end position="20"/>
    </location>
</feature>
<evidence type="ECO:0000256" key="1">
    <source>
        <dbReference type="SAM" id="SignalP"/>
    </source>
</evidence>
<feature type="chain" id="PRO_5003772457" description="EB domain-containing protein" evidence="1">
    <location>
        <begin position="21"/>
        <end position="340"/>
    </location>
</feature>
<organism evidence="3">
    <name type="scientific">Dendroctonus ponderosae</name>
    <name type="common">Mountain pine beetle</name>
    <dbReference type="NCBI Taxonomy" id="77166"/>
    <lineage>
        <taxon>Eukaryota</taxon>
        <taxon>Metazoa</taxon>
        <taxon>Ecdysozoa</taxon>
        <taxon>Arthropoda</taxon>
        <taxon>Hexapoda</taxon>
        <taxon>Insecta</taxon>
        <taxon>Pterygota</taxon>
        <taxon>Neoptera</taxon>
        <taxon>Endopterygota</taxon>
        <taxon>Coleoptera</taxon>
        <taxon>Polyphaga</taxon>
        <taxon>Cucujiformia</taxon>
        <taxon>Curculionidae</taxon>
        <taxon>Scolytinae</taxon>
        <taxon>Dendroctonus</taxon>
    </lineage>
</organism>
<dbReference type="InterPro" id="IPR006149">
    <property type="entry name" value="EB_dom"/>
</dbReference>
<dbReference type="PANTHER" id="PTHR39069">
    <property type="entry name" value="ECDYSONE-INDUCIBLE GENE E1, ISOFORM A"/>
    <property type="match status" value="1"/>
</dbReference>
<feature type="domain" description="EB" evidence="2">
    <location>
        <begin position="177"/>
        <end position="217"/>
    </location>
</feature>
<dbReference type="Pfam" id="PF01683">
    <property type="entry name" value="EB"/>
    <property type="match status" value="4"/>
</dbReference>
<keyword evidence="1" id="KW-0732">Signal</keyword>
<evidence type="ECO:0000313" key="3">
    <source>
        <dbReference type="EMBL" id="AEE63534.1"/>
    </source>
</evidence>
<dbReference type="AlphaFoldDB" id="J3JZ96"/>